<dbReference type="Pfam" id="PF19031">
    <property type="entry name" value="Intu_longin_1"/>
    <property type="match status" value="1"/>
</dbReference>
<dbReference type="InterPro" id="IPR043987">
    <property type="entry name" value="CCZ1/INTU/HSP4_longin_1"/>
</dbReference>
<dbReference type="Proteomes" id="UP001190700">
    <property type="component" value="Unassembled WGS sequence"/>
</dbReference>
<keyword evidence="6" id="KW-1185">Reference proteome</keyword>
<feature type="region of interest" description="Disordered" evidence="2">
    <location>
        <begin position="241"/>
        <end position="266"/>
    </location>
</feature>
<gene>
    <name evidence="5" type="ORF">CYMTET_52198</name>
</gene>
<evidence type="ECO:0000256" key="2">
    <source>
        <dbReference type="SAM" id="MobiDB-lite"/>
    </source>
</evidence>
<accession>A0AAE0BKN7</accession>
<feature type="domain" description="CCZ1/INTU/HSP4 first Longin" evidence="3">
    <location>
        <begin position="10"/>
        <end position="117"/>
    </location>
</feature>
<dbReference type="GO" id="GO:0016192">
    <property type="term" value="P:vesicle-mediated transport"/>
    <property type="evidence" value="ECO:0007669"/>
    <property type="project" value="InterPro"/>
</dbReference>
<name>A0AAE0BKN7_9CHLO</name>
<dbReference type="InterPro" id="IPR013176">
    <property type="entry name" value="Ccz1"/>
</dbReference>
<evidence type="ECO:0000259" key="3">
    <source>
        <dbReference type="Pfam" id="PF19031"/>
    </source>
</evidence>
<dbReference type="PANTHER" id="PTHR13056">
    <property type="entry name" value="VACUOLAR FUSION PROTEIN CCZ1 HOMOLOG-RELATED"/>
    <property type="match status" value="1"/>
</dbReference>
<proteinExistence type="inferred from homology"/>
<feature type="domain" description="CCZ1/INTU second Longin" evidence="4">
    <location>
        <begin position="202"/>
        <end position="322"/>
    </location>
</feature>
<evidence type="ECO:0000259" key="4">
    <source>
        <dbReference type="Pfam" id="PF19032"/>
    </source>
</evidence>
<comment type="similarity">
    <text evidence="1">Belongs to the CCZ1 family.</text>
</comment>
<feature type="compositionally biased region" description="Low complexity" evidence="2">
    <location>
        <begin position="241"/>
        <end position="254"/>
    </location>
</feature>
<dbReference type="InterPro" id="IPR043988">
    <property type="entry name" value="CCZ1/INTU_longin_2"/>
</dbReference>
<dbReference type="GO" id="GO:0035658">
    <property type="term" value="C:Mon1-Ccz1 complex"/>
    <property type="evidence" value="ECO:0007669"/>
    <property type="project" value="InterPro"/>
</dbReference>
<reference evidence="5 6" key="1">
    <citation type="journal article" date="2015" name="Genome Biol. Evol.">
        <title>Comparative Genomics of a Bacterivorous Green Alga Reveals Evolutionary Causalities and Consequences of Phago-Mixotrophic Mode of Nutrition.</title>
        <authorList>
            <person name="Burns J.A."/>
            <person name="Paasch A."/>
            <person name="Narechania A."/>
            <person name="Kim E."/>
        </authorList>
    </citation>
    <scope>NUCLEOTIDE SEQUENCE [LARGE SCALE GENOMIC DNA]</scope>
    <source>
        <strain evidence="5 6">PLY_AMNH</strain>
    </source>
</reference>
<protein>
    <recommendedName>
        <fullName evidence="7">CCZ1/INTU/HSP4 first Longin domain-containing protein</fullName>
    </recommendedName>
</protein>
<organism evidence="5 6">
    <name type="scientific">Cymbomonas tetramitiformis</name>
    <dbReference type="NCBI Taxonomy" id="36881"/>
    <lineage>
        <taxon>Eukaryota</taxon>
        <taxon>Viridiplantae</taxon>
        <taxon>Chlorophyta</taxon>
        <taxon>Pyramimonadophyceae</taxon>
        <taxon>Pyramimonadales</taxon>
        <taxon>Pyramimonadaceae</taxon>
        <taxon>Cymbomonas</taxon>
    </lineage>
</organism>
<dbReference type="AlphaFoldDB" id="A0AAE0BKN7"/>
<dbReference type="Pfam" id="PF19032">
    <property type="entry name" value="Intu_longin_2"/>
    <property type="match status" value="1"/>
</dbReference>
<comment type="caution">
    <text evidence="5">The sequence shown here is derived from an EMBL/GenBank/DDBJ whole genome shotgun (WGS) entry which is preliminary data.</text>
</comment>
<evidence type="ECO:0000313" key="6">
    <source>
        <dbReference type="Proteomes" id="UP001190700"/>
    </source>
</evidence>
<sequence>MADAGSRLALFLFDRSRPCREGCEEEKLISFFPSAASQDRRKGFIGLVEGLINFTSIFSPDKPCELMRAGRHRQILLQCEPEIWMVLIVGEDIASSEVRTGAIRQALKETYEAIVLLTGSLRNAITEDATLQRVRRNAAPIMSDMWARMTAPKRNPTNEFNLLTNSLSGREGMPLLPLPRSMFLSVQFIVNVLESAYGGNTVLNTMILFDHQLVWTGLPPSDARALYRFASRCLLPQQVASGSRSRARSSSMSAPPEPATAFGTPFRPGEWKAGSDGFLTATDPSPGEPRVPLIHSTNGTKYQLVVYHQEAITLLLLFKESAPEASSAAYRNQLSGMVDAHLRTLGPGLEEHFQAPNRWHVPGYRYLFVDRALSNVRHSPDSKVATLSKESLAVLGSLRSQLEELDALKGGISGWKRWPTHDPQEAGVIHPLVPLLKSILAHH</sequence>
<evidence type="ECO:0008006" key="7">
    <source>
        <dbReference type="Google" id="ProtNLM"/>
    </source>
</evidence>
<evidence type="ECO:0000256" key="1">
    <source>
        <dbReference type="ARBA" id="ARBA00005352"/>
    </source>
</evidence>
<dbReference type="EMBL" id="LGRX02034464">
    <property type="protein sequence ID" value="KAK3237749.1"/>
    <property type="molecule type" value="Genomic_DNA"/>
</dbReference>
<evidence type="ECO:0000313" key="5">
    <source>
        <dbReference type="EMBL" id="KAK3237749.1"/>
    </source>
</evidence>
<dbReference type="PANTHER" id="PTHR13056:SF0">
    <property type="entry name" value="VACUOLAR FUSION PROTEIN CCZ1 HOMOLOG-RELATED"/>
    <property type="match status" value="1"/>
</dbReference>